<evidence type="ECO:0000256" key="1">
    <source>
        <dbReference type="ARBA" id="ARBA00005417"/>
    </source>
</evidence>
<dbReference type="RefSeq" id="WP_344423090.1">
    <property type="nucleotide sequence ID" value="NZ_BAAAQK010000022.1"/>
</dbReference>
<accession>A0ABN2NGB5</accession>
<dbReference type="PANTHER" id="PTHR43820:SF4">
    <property type="entry name" value="HIGH-AFFINITY BRANCHED-CHAIN AMINO ACID TRANSPORT ATP-BINDING PROTEIN LIVF"/>
    <property type="match status" value="1"/>
</dbReference>
<keyword evidence="5" id="KW-0029">Amino-acid transport</keyword>
<dbReference type="SMART" id="SM00382">
    <property type="entry name" value="AAA"/>
    <property type="match status" value="1"/>
</dbReference>
<protein>
    <submittedName>
        <fullName evidence="7">ABC transporter ATP-binding protein</fullName>
    </submittedName>
</protein>
<dbReference type="PANTHER" id="PTHR43820">
    <property type="entry name" value="HIGH-AFFINITY BRANCHED-CHAIN AMINO ACID TRANSPORT ATP-BINDING PROTEIN LIVF"/>
    <property type="match status" value="1"/>
</dbReference>
<dbReference type="Gene3D" id="3.40.50.300">
    <property type="entry name" value="P-loop containing nucleotide triphosphate hydrolases"/>
    <property type="match status" value="1"/>
</dbReference>
<dbReference type="InterPro" id="IPR017871">
    <property type="entry name" value="ABC_transporter-like_CS"/>
</dbReference>
<dbReference type="InterPro" id="IPR003593">
    <property type="entry name" value="AAA+_ATPase"/>
</dbReference>
<dbReference type="Pfam" id="PF00005">
    <property type="entry name" value="ABC_tran"/>
    <property type="match status" value="1"/>
</dbReference>
<gene>
    <name evidence="7" type="ORF">GCM10009836_54500</name>
</gene>
<reference evidence="7 8" key="1">
    <citation type="journal article" date="2019" name="Int. J. Syst. Evol. Microbiol.">
        <title>The Global Catalogue of Microorganisms (GCM) 10K type strain sequencing project: providing services to taxonomists for standard genome sequencing and annotation.</title>
        <authorList>
            <consortium name="The Broad Institute Genomics Platform"/>
            <consortium name="The Broad Institute Genome Sequencing Center for Infectious Disease"/>
            <person name="Wu L."/>
            <person name="Ma J."/>
        </authorList>
    </citation>
    <scope>NUCLEOTIDE SEQUENCE [LARGE SCALE GENOMIC DNA]</scope>
    <source>
        <strain evidence="7 8">JCM 16009</strain>
    </source>
</reference>
<dbReference type="PROSITE" id="PS50893">
    <property type="entry name" value="ABC_TRANSPORTER_2"/>
    <property type="match status" value="1"/>
</dbReference>
<keyword evidence="2" id="KW-0813">Transport</keyword>
<dbReference type="PROSITE" id="PS00211">
    <property type="entry name" value="ABC_TRANSPORTER_1"/>
    <property type="match status" value="1"/>
</dbReference>
<proteinExistence type="inferred from homology"/>
<dbReference type="InterPro" id="IPR003439">
    <property type="entry name" value="ABC_transporter-like_ATP-bd"/>
</dbReference>
<organism evidence="7 8">
    <name type="scientific">Pseudonocardia ailaonensis</name>
    <dbReference type="NCBI Taxonomy" id="367279"/>
    <lineage>
        <taxon>Bacteria</taxon>
        <taxon>Bacillati</taxon>
        <taxon>Actinomycetota</taxon>
        <taxon>Actinomycetes</taxon>
        <taxon>Pseudonocardiales</taxon>
        <taxon>Pseudonocardiaceae</taxon>
        <taxon>Pseudonocardia</taxon>
    </lineage>
</organism>
<keyword evidence="3" id="KW-0547">Nucleotide-binding</keyword>
<dbReference type="SUPFAM" id="SSF52540">
    <property type="entry name" value="P-loop containing nucleoside triphosphate hydrolases"/>
    <property type="match status" value="1"/>
</dbReference>
<comment type="caution">
    <text evidence="7">The sequence shown here is derived from an EMBL/GenBank/DDBJ whole genome shotgun (WGS) entry which is preliminary data.</text>
</comment>
<evidence type="ECO:0000313" key="7">
    <source>
        <dbReference type="EMBL" id="GAA1867189.1"/>
    </source>
</evidence>
<sequence length="246" mass="25414">MSSATVTTAPAVRLESVHAGYGTTPVLRDVDLTVPAGGVTALVGPNGAGKSTLLKVVAGLLPVTAGSVALDGEVVDGLPAEQRVARGVCLVPEGRGVYRGLTVRENLVMQARKGGEAAAIARAVEMFPVLGQRLGQQAGTMSGGEQQMLALSSAVARDARLIMVDEPSLGLAPVVVDVVFEFLEKVRRPDGPDVALLVVDQFVHRVLALATEAHVLRRGRIVHSGPAAELAAGDAFEKYLGGEETA</sequence>
<dbReference type="Proteomes" id="UP001500449">
    <property type="component" value="Unassembled WGS sequence"/>
</dbReference>
<dbReference type="InterPro" id="IPR027417">
    <property type="entry name" value="P-loop_NTPase"/>
</dbReference>
<name>A0ABN2NGB5_9PSEU</name>
<comment type="similarity">
    <text evidence="1">Belongs to the ABC transporter superfamily.</text>
</comment>
<dbReference type="CDD" id="cd03224">
    <property type="entry name" value="ABC_TM1139_LivF_branched"/>
    <property type="match status" value="1"/>
</dbReference>
<dbReference type="InterPro" id="IPR052156">
    <property type="entry name" value="BCAA_Transport_ATP-bd_LivF"/>
</dbReference>
<evidence type="ECO:0000256" key="4">
    <source>
        <dbReference type="ARBA" id="ARBA00022840"/>
    </source>
</evidence>
<evidence type="ECO:0000256" key="2">
    <source>
        <dbReference type="ARBA" id="ARBA00022448"/>
    </source>
</evidence>
<evidence type="ECO:0000256" key="3">
    <source>
        <dbReference type="ARBA" id="ARBA00022741"/>
    </source>
</evidence>
<dbReference type="GO" id="GO:0005524">
    <property type="term" value="F:ATP binding"/>
    <property type="evidence" value="ECO:0007669"/>
    <property type="project" value="UniProtKB-KW"/>
</dbReference>
<evidence type="ECO:0000313" key="8">
    <source>
        <dbReference type="Proteomes" id="UP001500449"/>
    </source>
</evidence>
<dbReference type="EMBL" id="BAAAQK010000022">
    <property type="protein sequence ID" value="GAA1867189.1"/>
    <property type="molecule type" value="Genomic_DNA"/>
</dbReference>
<keyword evidence="4 7" id="KW-0067">ATP-binding</keyword>
<evidence type="ECO:0000256" key="5">
    <source>
        <dbReference type="ARBA" id="ARBA00022970"/>
    </source>
</evidence>
<keyword evidence="8" id="KW-1185">Reference proteome</keyword>
<feature type="domain" description="ABC transporter" evidence="6">
    <location>
        <begin position="12"/>
        <end position="243"/>
    </location>
</feature>
<evidence type="ECO:0000259" key="6">
    <source>
        <dbReference type="PROSITE" id="PS50893"/>
    </source>
</evidence>